<evidence type="ECO:0000256" key="6">
    <source>
        <dbReference type="ARBA" id="ARBA00022640"/>
    </source>
</evidence>
<keyword evidence="8" id="KW-0809">Transit peptide</keyword>
<feature type="repeat" description="PPR" evidence="13">
    <location>
        <begin position="209"/>
        <end position="243"/>
    </location>
</feature>
<dbReference type="GO" id="GO:0003755">
    <property type="term" value="F:peptidyl-prolyl cis-trans isomerase activity"/>
    <property type="evidence" value="ECO:0007669"/>
    <property type="project" value="UniProtKB-KW"/>
</dbReference>
<dbReference type="GO" id="GO:0003723">
    <property type="term" value="F:RNA binding"/>
    <property type="evidence" value="ECO:0007669"/>
    <property type="project" value="InterPro"/>
</dbReference>
<dbReference type="EMBL" id="OIVN01000876">
    <property type="protein sequence ID" value="SPC86779.1"/>
    <property type="molecule type" value="Genomic_DNA"/>
</dbReference>
<dbReference type="Pfam" id="PF00254">
    <property type="entry name" value="FKBP_C"/>
    <property type="match status" value="1"/>
</dbReference>
<keyword evidence="9" id="KW-0793">Thylakoid</keyword>
<dbReference type="InterPro" id="IPR011990">
    <property type="entry name" value="TPR-like_helical_dom_sf"/>
</dbReference>
<evidence type="ECO:0000256" key="9">
    <source>
        <dbReference type="ARBA" id="ARBA00023078"/>
    </source>
</evidence>
<name>A0A2N9FIR6_FAGSY</name>
<dbReference type="Gene3D" id="3.10.50.40">
    <property type="match status" value="1"/>
</dbReference>
<keyword evidence="5" id="KW-0150">Chloroplast</keyword>
<evidence type="ECO:0000259" key="14">
    <source>
        <dbReference type="PROSITE" id="PS50059"/>
    </source>
</evidence>
<comment type="similarity">
    <text evidence="3">Belongs to the FKBP-type PPIase family.</text>
</comment>
<dbReference type="InterPro" id="IPR046960">
    <property type="entry name" value="PPR_At4g14850-like_plant"/>
</dbReference>
<gene>
    <name evidence="15" type="ORF">FSB_LOCUS14661</name>
</gene>
<dbReference type="AlphaFoldDB" id="A0A2N9FIR6"/>
<dbReference type="Pfam" id="PF13041">
    <property type="entry name" value="PPR_2"/>
    <property type="match status" value="1"/>
</dbReference>
<dbReference type="InterPro" id="IPR001179">
    <property type="entry name" value="PPIase_FKBP_dom"/>
</dbReference>
<dbReference type="FunFam" id="3.10.50.40:FF:000032">
    <property type="entry name" value="Peptidylprolyl isomerase"/>
    <property type="match status" value="1"/>
</dbReference>
<keyword evidence="6" id="KW-0934">Plastid</keyword>
<dbReference type="PROSITE" id="PS51375">
    <property type="entry name" value="PPR"/>
    <property type="match status" value="3"/>
</dbReference>
<evidence type="ECO:0000256" key="5">
    <source>
        <dbReference type="ARBA" id="ARBA00022528"/>
    </source>
</evidence>
<dbReference type="SUPFAM" id="SSF54534">
    <property type="entry name" value="FKBP-like"/>
    <property type="match status" value="1"/>
</dbReference>
<organism evidence="15">
    <name type="scientific">Fagus sylvatica</name>
    <name type="common">Beechnut</name>
    <dbReference type="NCBI Taxonomy" id="28930"/>
    <lineage>
        <taxon>Eukaryota</taxon>
        <taxon>Viridiplantae</taxon>
        <taxon>Streptophyta</taxon>
        <taxon>Embryophyta</taxon>
        <taxon>Tracheophyta</taxon>
        <taxon>Spermatophyta</taxon>
        <taxon>Magnoliopsida</taxon>
        <taxon>eudicotyledons</taxon>
        <taxon>Gunneridae</taxon>
        <taxon>Pentapetalae</taxon>
        <taxon>rosids</taxon>
        <taxon>fabids</taxon>
        <taxon>Fagales</taxon>
        <taxon>Fagaceae</taxon>
        <taxon>Fagus</taxon>
    </lineage>
</organism>
<evidence type="ECO:0000313" key="15">
    <source>
        <dbReference type="EMBL" id="SPC86779.1"/>
    </source>
</evidence>
<evidence type="ECO:0000256" key="3">
    <source>
        <dbReference type="ARBA" id="ARBA00006577"/>
    </source>
</evidence>
<evidence type="ECO:0000256" key="8">
    <source>
        <dbReference type="ARBA" id="ARBA00022946"/>
    </source>
</evidence>
<dbReference type="PROSITE" id="PS50059">
    <property type="entry name" value="FKBP_PPIASE"/>
    <property type="match status" value="1"/>
</dbReference>
<evidence type="ECO:0000256" key="1">
    <source>
        <dbReference type="ARBA" id="ARBA00000971"/>
    </source>
</evidence>
<protein>
    <recommendedName>
        <fullName evidence="4 12">peptidylprolyl isomerase</fullName>
        <ecNumber evidence="4 12">5.2.1.8</ecNumber>
    </recommendedName>
</protein>
<accession>A0A2N9FIR6</accession>
<keyword evidence="12" id="KW-0413">Isomerase</keyword>
<dbReference type="GO" id="GO:0009451">
    <property type="term" value="P:RNA modification"/>
    <property type="evidence" value="ECO:0007669"/>
    <property type="project" value="InterPro"/>
</dbReference>
<dbReference type="NCBIfam" id="TIGR00756">
    <property type="entry name" value="PPR"/>
    <property type="match status" value="5"/>
</dbReference>
<keyword evidence="10 12" id="KW-0697">Rotamase</keyword>
<dbReference type="PANTHER" id="PTHR47926">
    <property type="entry name" value="PENTATRICOPEPTIDE REPEAT-CONTAINING PROTEIN"/>
    <property type="match status" value="1"/>
</dbReference>
<reference evidence="15" key="1">
    <citation type="submission" date="2018-02" db="EMBL/GenBank/DDBJ databases">
        <authorList>
            <person name="Cohen D.B."/>
            <person name="Kent A.D."/>
        </authorList>
    </citation>
    <scope>NUCLEOTIDE SEQUENCE</scope>
</reference>
<evidence type="ECO:0000256" key="10">
    <source>
        <dbReference type="ARBA" id="ARBA00023110"/>
    </source>
</evidence>
<dbReference type="EC" id="5.2.1.8" evidence="4 12"/>
<evidence type="ECO:0000256" key="2">
    <source>
        <dbReference type="ARBA" id="ARBA00004456"/>
    </source>
</evidence>
<dbReference type="InterPro" id="IPR046357">
    <property type="entry name" value="PPIase_dom_sf"/>
</dbReference>
<dbReference type="GO" id="GO:0009543">
    <property type="term" value="C:chloroplast thylakoid lumen"/>
    <property type="evidence" value="ECO:0007669"/>
    <property type="project" value="UniProtKB-SubCell"/>
</dbReference>
<keyword evidence="7" id="KW-0677">Repeat</keyword>
<dbReference type="Pfam" id="PF01535">
    <property type="entry name" value="PPR"/>
    <property type="match status" value="3"/>
</dbReference>
<feature type="repeat" description="PPR" evidence="13">
    <location>
        <begin position="74"/>
        <end position="108"/>
    </location>
</feature>
<evidence type="ECO:0000256" key="13">
    <source>
        <dbReference type="PROSITE-ProRule" id="PRU00708"/>
    </source>
</evidence>
<evidence type="ECO:0000256" key="4">
    <source>
        <dbReference type="ARBA" id="ARBA00013194"/>
    </source>
</evidence>
<proteinExistence type="inferred from homology"/>
<feature type="domain" description="PPIase FKBP-type" evidence="14">
    <location>
        <begin position="525"/>
        <end position="625"/>
    </location>
</feature>
<evidence type="ECO:0000256" key="7">
    <source>
        <dbReference type="ARBA" id="ARBA00022737"/>
    </source>
</evidence>
<feature type="repeat" description="PPR" evidence="13">
    <location>
        <begin position="244"/>
        <end position="278"/>
    </location>
</feature>
<evidence type="ECO:0000256" key="11">
    <source>
        <dbReference type="ARBA" id="ARBA00023157"/>
    </source>
</evidence>
<sequence length="625" mass="68566">MHRLSVPSDSFSILFTLKSCTQLQNLTVIQHLHAHIVKIGFNSHVYVATSLLHAYVVMSFENACMLFDEMPERNTVTWNTMITGYWRSGDIERAREVFEEMPVRDIASWSAMLAAYVNSGNYVQGLAFFRDMMANESLKPDQVTVGSVLLGCAHMGSLGLLVGKSVHGFIAKNGWELNVEIGTVLVDMYAKCGFVKTACRVFELMKERNVMSWTALICGAAQHGYSKEVLSLFEMMQKAGVRPNELTFTGILSACVHTGLVEEGRKYFKMIEECGLEPRIQHYGCMVDLLGKAGLLDEAYEIIRTMKFEPNIIVWGSFLSACREHKQFGMAERVIDQVLSMVTPENDGGVYSLISDLYILGEKWDDAERLRRLMLKENVRKARGSSFIRSRSPSCFISFKILGGGGGLEMSSLAFSIGTVNPRKFSVPNARVLLIKNSNSTETSNIRFSSHPQKSPLPPLQTNVNPTLSRREALGFSFCFGFLNVLLQPEASEAAEAAACELTVAPSGLAFCDKVVGTGTEAAKGQLIKAHYVGKFENGKVFDSSYNRGKPLTFRVGVGEVIKGWDQGILGGDGVPPMLAGGKRILKLPPELGYGVRGAGCSKGGSCIIPPDSVLLFDVEFVGKG</sequence>
<dbReference type="FunFam" id="1.25.40.10:FF:000790">
    <property type="entry name" value="Pentatricopeptide repeat-containing protein"/>
    <property type="match status" value="1"/>
</dbReference>
<dbReference type="InterPro" id="IPR002885">
    <property type="entry name" value="PPR_rpt"/>
</dbReference>
<keyword evidence="11" id="KW-1015">Disulfide bond</keyword>
<evidence type="ECO:0000256" key="12">
    <source>
        <dbReference type="PROSITE-ProRule" id="PRU00277"/>
    </source>
</evidence>
<comment type="catalytic activity">
    <reaction evidence="1 12">
        <text>[protein]-peptidylproline (omega=180) = [protein]-peptidylproline (omega=0)</text>
        <dbReference type="Rhea" id="RHEA:16237"/>
        <dbReference type="Rhea" id="RHEA-COMP:10747"/>
        <dbReference type="Rhea" id="RHEA-COMP:10748"/>
        <dbReference type="ChEBI" id="CHEBI:83833"/>
        <dbReference type="ChEBI" id="CHEBI:83834"/>
        <dbReference type="EC" id="5.2.1.8"/>
    </reaction>
</comment>
<dbReference type="PANTHER" id="PTHR47926:SF452">
    <property type="entry name" value="PENTATRICOPEPTIDE REPEAT-CONTAINING PROTEIN"/>
    <property type="match status" value="1"/>
</dbReference>
<dbReference type="Gene3D" id="1.25.40.10">
    <property type="entry name" value="Tetratricopeptide repeat domain"/>
    <property type="match status" value="3"/>
</dbReference>
<comment type="subcellular location">
    <subcellularLocation>
        <location evidence="2">Plastid</location>
        <location evidence="2">Chloroplast thylakoid lumen</location>
    </subcellularLocation>
</comment>